<protein>
    <recommendedName>
        <fullName evidence="14">Elongation factor P</fullName>
    </recommendedName>
</protein>
<dbReference type="Pfam" id="PF08207">
    <property type="entry name" value="EFP_N"/>
    <property type="match status" value="1"/>
</dbReference>
<dbReference type="CDD" id="cd04470">
    <property type="entry name" value="S1_EF-P_repeat_1"/>
    <property type="match status" value="1"/>
</dbReference>
<dbReference type="FunFam" id="2.40.50.140:FF:000009">
    <property type="entry name" value="Elongation factor P"/>
    <property type="match status" value="1"/>
</dbReference>
<comment type="subcellular location">
    <subcellularLocation>
        <location evidence="2">Cytoplasm</location>
    </subcellularLocation>
    <subcellularLocation>
        <location evidence="1">Plastid</location>
        <location evidence="1">Chloroplast</location>
    </subcellularLocation>
</comment>
<keyword evidence="8" id="KW-0251">Elongation factor</keyword>
<proteinExistence type="inferred from homology"/>
<evidence type="ECO:0000256" key="8">
    <source>
        <dbReference type="ARBA" id="ARBA00022768"/>
    </source>
</evidence>
<dbReference type="PANTHER" id="PTHR30053">
    <property type="entry name" value="ELONGATION FACTOR P"/>
    <property type="match status" value="1"/>
</dbReference>
<dbReference type="FunFam" id="2.30.30.30:FF:000003">
    <property type="entry name" value="Elongation factor P"/>
    <property type="match status" value="1"/>
</dbReference>
<keyword evidence="6" id="KW-0150">Chloroplast</keyword>
<feature type="domain" description="Elongation factor P C-terminal" evidence="10">
    <location>
        <begin position="191"/>
        <end position="246"/>
    </location>
</feature>
<evidence type="ECO:0008006" key="14">
    <source>
        <dbReference type="Google" id="ProtNLM"/>
    </source>
</evidence>
<gene>
    <name evidence="12" type="ORF">BU14_0103s0019</name>
</gene>
<dbReference type="InterPro" id="IPR011768">
    <property type="entry name" value="Transl_elongation_fac_P"/>
</dbReference>
<evidence type="ECO:0000313" key="13">
    <source>
        <dbReference type="Proteomes" id="UP000218209"/>
    </source>
</evidence>
<dbReference type="InterPro" id="IPR015365">
    <property type="entry name" value="Elong-fact-P_C"/>
</dbReference>
<dbReference type="HAMAP" id="MF_00141">
    <property type="entry name" value="EF_P"/>
    <property type="match status" value="1"/>
</dbReference>
<dbReference type="GO" id="GO:0043043">
    <property type="term" value="P:peptide biosynthetic process"/>
    <property type="evidence" value="ECO:0007669"/>
    <property type="project" value="InterPro"/>
</dbReference>
<dbReference type="SUPFAM" id="SSF50104">
    <property type="entry name" value="Translation proteins SH3-like domain"/>
    <property type="match status" value="1"/>
</dbReference>
<evidence type="ECO:0000256" key="6">
    <source>
        <dbReference type="ARBA" id="ARBA00022528"/>
    </source>
</evidence>
<dbReference type="Proteomes" id="UP000218209">
    <property type="component" value="Unassembled WGS sequence"/>
</dbReference>
<dbReference type="NCBIfam" id="NF001810">
    <property type="entry name" value="PRK00529.1"/>
    <property type="match status" value="1"/>
</dbReference>
<dbReference type="InterPro" id="IPR001059">
    <property type="entry name" value="Transl_elong_P/YeiP_cen"/>
</dbReference>
<dbReference type="InterPro" id="IPR013185">
    <property type="entry name" value="Transl_elong_KOW-like"/>
</dbReference>
<dbReference type="GO" id="GO:0003746">
    <property type="term" value="F:translation elongation factor activity"/>
    <property type="evidence" value="ECO:0007669"/>
    <property type="project" value="UniProtKB-KW"/>
</dbReference>
<feature type="domain" description="Translation elongation factor P/YeiP central" evidence="11">
    <location>
        <begin position="129"/>
        <end position="183"/>
    </location>
</feature>
<evidence type="ECO:0000256" key="9">
    <source>
        <dbReference type="ARBA" id="ARBA00022917"/>
    </source>
</evidence>
<dbReference type="SMART" id="SM00841">
    <property type="entry name" value="Elong-fact-P_C"/>
    <property type="match status" value="1"/>
</dbReference>
<keyword evidence="13" id="KW-1185">Reference proteome</keyword>
<dbReference type="Gene3D" id="2.40.50.140">
    <property type="entry name" value="Nucleic acid-binding proteins"/>
    <property type="match status" value="2"/>
</dbReference>
<evidence type="ECO:0000256" key="7">
    <source>
        <dbReference type="ARBA" id="ARBA00022640"/>
    </source>
</evidence>
<comment type="pathway">
    <text evidence="3">Protein biosynthesis; polypeptide chain elongation.</text>
</comment>
<dbReference type="SMART" id="SM01185">
    <property type="entry name" value="EFP"/>
    <property type="match status" value="1"/>
</dbReference>
<dbReference type="AlphaFoldDB" id="A0A1X6PD61"/>
<reference evidence="12 13" key="1">
    <citation type="submission" date="2017-03" db="EMBL/GenBank/DDBJ databases">
        <title>WGS assembly of Porphyra umbilicalis.</title>
        <authorList>
            <person name="Brawley S.H."/>
            <person name="Blouin N.A."/>
            <person name="Ficko-Blean E."/>
            <person name="Wheeler G.L."/>
            <person name="Lohr M."/>
            <person name="Goodson H.V."/>
            <person name="Jenkins J.W."/>
            <person name="Blaby-Haas C.E."/>
            <person name="Helliwell K.E."/>
            <person name="Chan C."/>
            <person name="Marriage T."/>
            <person name="Bhattacharya D."/>
            <person name="Klein A.S."/>
            <person name="Badis Y."/>
            <person name="Brodie J."/>
            <person name="Cao Y."/>
            <person name="Collen J."/>
            <person name="Dittami S.M."/>
            <person name="Gachon C.M."/>
            <person name="Green B.R."/>
            <person name="Karpowicz S."/>
            <person name="Kim J.W."/>
            <person name="Kudahl U."/>
            <person name="Lin S."/>
            <person name="Michel G."/>
            <person name="Mittag M."/>
            <person name="Olson B.J."/>
            <person name="Pangilinan J."/>
            <person name="Peng Y."/>
            <person name="Qiu H."/>
            <person name="Shu S."/>
            <person name="Singer J.T."/>
            <person name="Smith A.G."/>
            <person name="Sprecher B.N."/>
            <person name="Wagner V."/>
            <person name="Wang W."/>
            <person name="Wang Z.-Y."/>
            <person name="Yan J."/>
            <person name="Yarish C."/>
            <person name="Zoeuner-Riek S."/>
            <person name="Zhuang Y."/>
            <person name="Zou Y."/>
            <person name="Lindquist E.A."/>
            <person name="Grimwood J."/>
            <person name="Barry K."/>
            <person name="Rokhsar D.S."/>
            <person name="Schmutz J."/>
            <person name="Stiller J.W."/>
            <person name="Grossman A.R."/>
            <person name="Prochnik S.E."/>
        </authorList>
    </citation>
    <scope>NUCLEOTIDE SEQUENCE [LARGE SCALE GENOMIC DNA]</scope>
    <source>
        <strain evidence="12">4086291</strain>
    </source>
</reference>
<comment type="similarity">
    <text evidence="4">Belongs to the elongation factor P family.</text>
</comment>
<dbReference type="GO" id="GO:0005829">
    <property type="term" value="C:cytosol"/>
    <property type="evidence" value="ECO:0007669"/>
    <property type="project" value="UniProtKB-ARBA"/>
</dbReference>
<dbReference type="InterPro" id="IPR008991">
    <property type="entry name" value="Translation_prot_SH3-like_sf"/>
</dbReference>
<evidence type="ECO:0000259" key="11">
    <source>
        <dbReference type="SMART" id="SM01185"/>
    </source>
</evidence>
<dbReference type="NCBIfam" id="TIGR00038">
    <property type="entry name" value="efp"/>
    <property type="match status" value="1"/>
</dbReference>
<dbReference type="SUPFAM" id="SSF50249">
    <property type="entry name" value="Nucleic acid-binding proteins"/>
    <property type="match status" value="2"/>
</dbReference>
<dbReference type="Pfam" id="PF01132">
    <property type="entry name" value="EFP"/>
    <property type="match status" value="1"/>
</dbReference>
<dbReference type="GO" id="GO:0009507">
    <property type="term" value="C:chloroplast"/>
    <property type="evidence" value="ECO:0007669"/>
    <property type="project" value="UniProtKB-SubCell"/>
</dbReference>
<accession>A0A1X6PD61</accession>
<dbReference type="Gene3D" id="2.30.30.30">
    <property type="match status" value="1"/>
</dbReference>
<evidence type="ECO:0000256" key="1">
    <source>
        <dbReference type="ARBA" id="ARBA00004229"/>
    </source>
</evidence>
<dbReference type="UniPathway" id="UPA00345"/>
<evidence type="ECO:0000256" key="3">
    <source>
        <dbReference type="ARBA" id="ARBA00004815"/>
    </source>
</evidence>
<dbReference type="CDD" id="cd05794">
    <property type="entry name" value="S1_EF-P_repeat_2"/>
    <property type="match status" value="1"/>
</dbReference>
<evidence type="ECO:0000259" key="10">
    <source>
        <dbReference type="SMART" id="SM00841"/>
    </source>
</evidence>
<evidence type="ECO:0000256" key="5">
    <source>
        <dbReference type="ARBA" id="ARBA00022490"/>
    </source>
</evidence>
<keyword evidence="9" id="KW-0648">Protein biosynthesis</keyword>
<dbReference type="PANTHER" id="PTHR30053:SF12">
    <property type="entry name" value="ELONGATION FACTOR P (EF-P) FAMILY PROTEIN"/>
    <property type="match status" value="1"/>
</dbReference>
<evidence type="ECO:0000313" key="12">
    <source>
        <dbReference type="EMBL" id="OSX78675.1"/>
    </source>
</evidence>
<sequence length="249" mass="26610">MDCAFVPAAGPPGCGASRPRAAAAIVRAGGTSWRTGGGGGAARLLPPTPAPSAPCGCGGGVRMLSSNELRPGTTVELDGTVWRVTEFLHVKPGKGAAFVRTKLKNMESGAALERTFKAGENVKQASLEKVVMQHTYVDGDDYVFMNMETYDEERLTAKVIGDRVKYMKEGLDVEVLKYDERVLDVDLPTNITFRVADTEPGVRGNTANNALKSATLETGATVMVPLFIEIDELITVNTVEGKYVSRAKE</sequence>
<evidence type="ECO:0000256" key="2">
    <source>
        <dbReference type="ARBA" id="ARBA00004496"/>
    </source>
</evidence>
<dbReference type="InterPro" id="IPR020599">
    <property type="entry name" value="Transl_elong_fac_P/YeiP"/>
</dbReference>
<organism evidence="12 13">
    <name type="scientific">Porphyra umbilicalis</name>
    <name type="common">Purple laver</name>
    <name type="synonym">Red alga</name>
    <dbReference type="NCBI Taxonomy" id="2786"/>
    <lineage>
        <taxon>Eukaryota</taxon>
        <taxon>Rhodophyta</taxon>
        <taxon>Bangiophyceae</taxon>
        <taxon>Bangiales</taxon>
        <taxon>Bangiaceae</taxon>
        <taxon>Porphyra</taxon>
    </lineage>
</organism>
<dbReference type="Pfam" id="PF09285">
    <property type="entry name" value="Elong-fact-P_C"/>
    <property type="match status" value="1"/>
</dbReference>
<keyword evidence="7" id="KW-0934">Plastid</keyword>
<evidence type="ECO:0000256" key="4">
    <source>
        <dbReference type="ARBA" id="ARBA00009479"/>
    </source>
</evidence>
<keyword evidence="5" id="KW-0963">Cytoplasm</keyword>
<dbReference type="EMBL" id="KV918807">
    <property type="protein sequence ID" value="OSX78675.1"/>
    <property type="molecule type" value="Genomic_DNA"/>
</dbReference>
<dbReference type="FunFam" id="2.40.50.140:FF:000004">
    <property type="entry name" value="Elongation factor P"/>
    <property type="match status" value="1"/>
</dbReference>
<dbReference type="InterPro" id="IPR012340">
    <property type="entry name" value="NA-bd_OB-fold"/>
</dbReference>
<dbReference type="OrthoDB" id="10259892at2759"/>
<dbReference type="PROSITE" id="PS01275">
    <property type="entry name" value="EFP"/>
    <property type="match status" value="1"/>
</dbReference>
<name>A0A1X6PD61_PORUM</name>
<dbReference type="InterPro" id="IPR013852">
    <property type="entry name" value="Transl_elong_P/YeiP_CS"/>
</dbReference>
<dbReference type="InterPro" id="IPR014722">
    <property type="entry name" value="Rib_uL2_dom2"/>
</dbReference>